<keyword evidence="4" id="KW-1185">Reference proteome</keyword>
<reference evidence="4" key="1">
    <citation type="journal article" date="2023" name="bioRxiv">
        <title>Complete genome of the Medicago anthracnose fungus, Colletotrichum destructivum, reveals a mini-chromosome-like region within a core chromosome.</title>
        <authorList>
            <person name="Lapalu N."/>
            <person name="Simon A."/>
            <person name="Lu A."/>
            <person name="Plaumann P.-L."/>
            <person name="Amselem J."/>
            <person name="Pigne S."/>
            <person name="Auger A."/>
            <person name="Koch C."/>
            <person name="Dallery J.-F."/>
            <person name="O'Connell R.J."/>
        </authorList>
    </citation>
    <scope>NUCLEOTIDE SEQUENCE [LARGE SCALE GENOMIC DNA]</scope>
    <source>
        <strain evidence="4">CBS 520.97</strain>
    </source>
</reference>
<dbReference type="EMBL" id="CP137313">
    <property type="protein sequence ID" value="WQF89180.1"/>
    <property type="molecule type" value="Genomic_DNA"/>
</dbReference>
<dbReference type="GeneID" id="87950694"/>
<protein>
    <submittedName>
        <fullName evidence="3">Uncharacterized protein</fullName>
    </submittedName>
</protein>
<dbReference type="RefSeq" id="XP_062786401.1">
    <property type="nucleotide sequence ID" value="XM_062930350.1"/>
</dbReference>
<accession>A0AAX4J1C4</accession>
<feature type="chain" id="PRO_5043702293" evidence="2">
    <location>
        <begin position="18"/>
        <end position="67"/>
    </location>
</feature>
<evidence type="ECO:0000313" key="4">
    <source>
        <dbReference type="Proteomes" id="UP001322277"/>
    </source>
</evidence>
<evidence type="ECO:0000313" key="3">
    <source>
        <dbReference type="EMBL" id="WQF89180.1"/>
    </source>
</evidence>
<proteinExistence type="predicted"/>
<feature type="signal peptide" evidence="2">
    <location>
        <begin position="1"/>
        <end position="17"/>
    </location>
</feature>
<dbReference type="Proteomes" id="UP001322277">
    <property type="component" value="Chromosome 9"/>
</dbReference>
<dbReference type="AlphaFoldDB" id="A0AAX4J1C4"/>
<sequence>MRFHLVVAAFFASVTLADPAVKQLNPLDHPKLVGRPKGDPSHSGGSCCSHDPGVCQPSCCPIGCPKL</sequence>
<evidence type="ECO:0000256" key="1">
    <source>
        <dbReference type="SAM" id="MobiDB-lite"/>
    </source>
</evidence>
<organism evidence="3 4">
    <name type="scientific">Colletotrichum destructivum</name>
    <dbReference type="NCBI Taxonomy" id="34406"/>
    <lineage>
        <taxon>Eukaryota</taxon>
        <taxon>Fungi</taxon>
        <taxon>Dikarya</taxon>
        <taxon>Ascomycota</taxon>
        <taxon>Pezizomycotina</taxon>
        <taxon>Sordariomycetes</taxon>
        <taxon>Hypocreomycetidae</taxon>
        <taxon>Glomerellales</taxon>
        <taxon>Glomerellaceae</taxon>
        <taxon>Colletotrichum</taxon>
        <taxon>Colletotrichum destructivum species complex</taxon>
    </lineage>
</organism>
<keyword evidence="2" id="KW-0732">Signal</keyword>
<evidence type="ECO:0000256" key="2">
    <source>
        <dbReference type="SAM" id="SignalP"/>
    </source>
</evidence>
<feature type="compositionally biased region" description="Basic and acidic residues" evidence="1">
    <location>
        <begin position="31"/>
        <end position="40"/>
    </location>
</feature>
<feature type="region of interest" description="Disordered" evidence="1">
    <location>
        <begin position="31"/>
        <end position="52"/>
    </location>
</feature>
<dbReference type="KEGG" id="cdet:87950694"/>
<name>A0AAX4J1C4_9PEZI</name>
<gene>
    <name evidence="3" type="ORF">CDEST_14194</name>
</gene>